<dbReference type="SUPFAM" id="SSF48371">
    <property type="entry name" value="ARM repeat"/>
    <property type="match status" value="1"/>
</dbReference>
<proteinExistence type="predicted"/>
<keyword evidence="5" id="KW-1185">Reference proteome</keyword>
<dbReference type="Pfam" id="PF24173">
    <property type="entry name" value="TPR_TTI1_N"/>
    <property type="match status" value="1"/>
</dbReference>
<dbReference type="RefSeq" id="XP_033605842.1">
    <property type="nucleotide sequence ID" value="XM_033746356.1"/>
</dbReference>
<dbReference type="OrthoDB" id="49511at2759"/>
<dbReference type="PANTHER" id="PTHR18460">
    <property type="entry name" value="TEL2 INTERACTING PROTEIN 1 TTI1 FAMILY MEMBER"/>
    <property type="match status" value="1"/>
</dbReference>
<dbReference type="AlphaFoldDB" id="A0A6A6WMF5"/>
<dbReference type="InterPro" id="IPR052587">
    <property type="entry name" value="TELO2-interacting_protein_1"/>
</dbReference>
<dbReference type="EMBL" id="ML996565">
    <property type="protein sequence ID" value="KAF2763391.1"/>
    <property type="molecule type" value="Genomic_DNA"/>
</dbReference>
<dbReference type="GO" id="GO:0005737">
    <property type="term" value="C:cytoplasm"/>
    <property type="evidence" value="ECO:0007669"/>
    <property type="project" value="TreeGrafter"/>
</dbReference>
<dbReference type="InterPro" id="IPR049362">
    <property type="entry name" value="TTI1_rpt"/>
</dbReference>
<feature type="compositionally biased region" description="Polar residues" evidence="1">
    <location>
        <begin position="787"/>
        <end position="796"/>
    </location>
</feature>
<feature type="domain" description="TTI1 C-terminal TPR" evidence="3">
    <location>
        <begin position="739"/>
        <end position="903"/>
    </location>
</feature>
<accession>A0A6A6WMF5</accession>
<gene>
    <name evidence="4" type="ORF">EJ05DRAFT_496223</name>
</gene>
<feature type="region of interest" description="Disordered" evidence="1">
    <location>
        <begin position="754"/>
        <end position="799"/>
    </location>
</feature>
<feature type="domain" description="TTI1 N-terminal TPR" evidence="2">
    <location>
        <begin position="8"/>
        <end position="336"/>
    </location>
</feature>
<reference evidence="4" key="1">
    <citation type="journal article" date="2020" name="Stud. Mycol.">
        <title>101 Dothideomycetes genomes: a test case for predicting lifestyles and emergence of pathogens.</title>
        <authorList>
            <person name="Haridas S."/>
            <person name="Albert R."/>
            <person name="Binder M."/>
            <person name="Bloem J."/>
            <person name="Labutti K."/>
            <person name="Salamov A."/>
            <person name="Andreopoulos B."/>
            <person name="Baker S."/>
            <person name="Barry K."/>
            <person name="Bills G."/>
            <person name="Bluhm B."/>
            <person name="Cannon C."/>
            <person name="Castanera R."/>
            <person name="Culley D."/>
            <person name="Daum C."/>
            <person name="Ezra D."/>
            <person name="Gonzalez J."/>
            <person name="Henrissat B."/>
            <person name="Kuo A."/>
            <person name="Liang C."/>
            <person name="Lipzen A."/>
            <person name="Lutzoni F."/>
            <person name="Magnuson J."/>
            <person name="Mondo S."/>
            <person name="Nolan M."/>
            <person name="Ohm R."/>
            <person name="Pangilinan J."/>
            <person name="Park H.-J."/>
            <person name="Ramirez L."/>
            <person name="Alfaro M."/>
            <person name="Sun H."/>
            <person name="Tritt A."/>
            <person name="Yoshinaga Y."/>
            <person name="Zwiers L.-H."/>
            <person name="Turgeon B."/>
            <person name="Goodwin S."/>
            <person name="Spatafora J."/>
            <person name="Crous P."/>
            <person name="Grigoriev I."/>
        </authorList>
    </citation>
    <scope>NUCLEOTIDE SEQUENCE</scope>
    <source>
        <strain evidence="4">CBS 121739</strain>
    </source>
</reference>
<feature type="compositionally biased region" description="Basic and acidic residues" evidence="1">
    <location>
        <begin position="754"/>
        <end position="764"/>
    </location>
</feature>
<dbReference type="Gene3D" id="1.25.10.10">
    <property type="entry name" value="Leucine-rich Repeat Variant"/>
    <property type="match status" value="1"/>
</dbReference>
<dbReference type="InterPro" id="IPR057567">
    <property type="entry name" value="TPR_TTI1_C"/>
</dbReference>
<name>A0A6A6WMF5_9PEZI</name>
<sequence length="1033" mass="113861">MSSRTEVFQRLKPLCIQLSQHALALAGKSTDIKALISSLEYLLQELNAVRNGAGDIDAKLAEYVFFPLSHVLKASRIIPGRALELTLECLHILLVTGWERNIPKDLGIQLLILLSFLGDTSNTTAKLHASSEELQTVALKSLAALLGSFSRSPNAKDSLIATENILSIGNCMSLSLDAIVVGRSSDIQLAAAQAVLNFLTAVEQQDVLANFLPGIISSLSRVLSSTVQTKRSFKVLQSCLESLANILLLVFSDVHTANLPQKSSDGRGSILTPAWLSASAGQIKQALSNIITVRQHERREVRDGLARLCIIVLEDCRKSLEGCSTMMMDTLVSLIDPETNNVAGAYLQRLIGSHPEAAEHLKTVVHGWVVSLPRLMSSQNDRSKRDVLQRISAGFKLLHQEAITVATFDSSLASSLRDSVTVLVRGQSRTFQESNPDFPELIGQVTTTTTLSGSVAQFRPVLGRVGEQIQGMLELRQLLAQIGRSDPSLGLTFNLLETAHNAQGEVKLASFWLAKVLIDTIFSTPPEISDLLEFDDDVPPALIEARENIYALAVSIVTESIGETDMDWRLRALALETIASQANDQGPAYRPELIDTLYPILHLMGSSNDRLRHHALTCMNIVARACQYNQASDMIVQNVDYLVNAVGLSLNSFELSPEAPQVLLMMVRLSGPSLLPYLEDLVSSMFSALESFHGYPRLVELLFSVFRAMSEEGVKTQALSIDGSCKKASSGIQYNPPTTLDIVETMRDLCDHLTRSREDEEKPEPFPQGAWKNDKENDETGIDEQGEQNPSLQNEDAQPPVPKSYNLLLKIAKLTQHYLPSSSPSLRVSLLSLLRTTFPALAAHENSFLPLINTLWPVLVPRLLDPEAFIVASTLDVIGLMCLHGGNFMKSRIDDVWPSLMSLDPRKEIAKNRSLRSKAGDSDRDIQQLLGNVARDEASKIVTTELDSTLRLGYVDSPSRMIWKSYVDLLISIVGNVAIDDEKYDEALDLMQPLLHAKRDIRDVFESRNPDAVWLRLHYAQNPSSDTYQSVVR</sequence>
<dbReference type="Proteomes" id="UP000799437">
    <property type="component" value="Unassembled WGS sequence"/>
</dbReference>
<evidence type="ECO:0000259" key="2">
    <source>
        <dbReference type="Pfam" id="PF24173"/>
    </source>
</evidence>
<feature type="compositionally biased region" description="Acidic residues" evidence="1">
    <location>
        <begin position="776"/>
        <end position="786"/>
    </location>
</feature>
<dbReference type="Pfam" id="PF24181">
    <property type="entry name" value="TPR_TTI1_C"/>
    <property type="match status" value="1"/>
</dbReference>
<dbReference type="PANTHER" id="PTHR18460:SF3">
    <property type="entry name" value="TELO2-INTERACTING PROTEIN 1 HOMOLOG"/>
    <property type="match status" value="1"/>
</dbReference>
<evidence type="ECO:0000259" key="3">
    <source>
        <dbReference type="Pfam" id="PF24181"/>
    </source>
</evidence>
<evidence type="ECO:0000256" key="1">
    <source>
        <dbReference type="SAM" id="MobiDB-lite"/>
    </source>
</evidence>
<protein>
    <submittedName>
        <fullName evidence="4">ARM repeat-containing protein</fullName>
    </submittedName>
</protein>
<evidence type="ECO:0000313" key="4">
    <source>
        <dbReference type="EMBL" id="KAF2763391.1"/>
    </source>
</evidence>
<organism evidence="4 5">
    <name type="scientific">Pseudovirgaria hyperparasitica</name>
    <dbReference type="NCBI Taxonomy" id="470096"/>
    <lineage>
        <taxon>Eukaryota</taxon>
        <taxon>Fungi</taxon>
        <taxon>Dikarya</taxon>
        <taxon>Ascomycota</taxon>
        <taxon>Pezizomycotina</taxon>
        <taxon>Dothideomycetes</taxon>
        <taxon>Dothideomycetes incertae sedis</taxon>
        <taxon>Acrospermales</taxon>
        <taxon>Acrospermaceae</taxon>
        <taxon>Pseudovirgaria</taxon>
    </lineage>
</organism>
<dbReference type="GeneID" id="54487410"/>
<evidence type="ECO:0000313" key="5">
    <source>
        <dbReference type="Proteomes" id="UP000799437"/>
    </source>
</evidence>
<dbReference type="Pfam" id="PF21547">
    <property type="entry name" value="TTI1"/>
    <property type="match status" value="1"/>
</dbReference>
<dbReference type="InterPro" id="IPR057566">
    <property type="entry name" value="TPR_TTI1_N"/>
</dbReference>
<dbReference type="InterPro" id="IPR016024">
    <property type="entry name" value="ARM-type_fold"/>
</dbReference>
<dbReference type="InterPro" id="IPR011989">
    <property type="entry name" value="ARM-like"/>
</dbReference>